<feature type="transmembrane region" description="Helical" evidence="5">
    <location>
        <begin position="133"/>
        <end position="152"/>
    </location>
</feature>
<evidence type="ECO:0000256" key="5">
    <source>
        <dbReference type="SAM" id="Phobius"/>
    </source>
</evidence>
<evidence type="ECO:0000256" key="4">
    <source>
        <dbReference type="ARBA" id="ARBA00023136"/>
    </source>
</evidence>
<dbReference type="EMBL" id="CP001341">
    <property type="protein sequence ID" value="ACL38418.1"/>
    <property type="molecule type" value="Genomic_DNA"/>
</dbReference>
<keyword evidence="7" id="KW-1185">Reference proteome</keyword>
<dbReference type="KEGG" id="ach:Achl_0419"/>
<dbReference type="eggNOG" id="COG2020">
    <property type="taxonomic scope" value="Bacteria"/>
</dbReference>
<feature type="transmembrane region" description="Helical" evidence="5">
    <location>
        <begin position="276"/>
        <end position="293"/>
    </location>
</feature>
<dbReference type="OrthoDB" id="941586at2"/>
<organism evidence="6 7">
    <name type="scientific">Pseudarthrobacter chlorophenolicus (strain ATCC 700700 / DSM 12829 / CIP 107037 / JCM 12360 / KCTC 9906 / NCIMB 13794 / A6)</name>
    <name type="common">Arthrobacter chlorophenolicus</name>
    <dbReference type="NCBI Taxonomy" id="452863"/>
    <lineage>
        <taxon>Bacteria</taxon>
        <taxon>Bacillati</taxon>
        <taxon>Actinomycetota</taxon>
        <taxon>Actinomycetes</taxon>
        <taxon>Micrococcales</taxon>
        <taxon>Micrococcaceae</taxon>
        <taxon>Pseudarthrobacter</taxon>
    </lineage>
</organism>
<dbReference type="GO" id="GO:0012505">
    <property type="term" value="C:endomembrane system"/>
    <property type="evidence" value="ECO:0007669"/>
    <property type="project" value="UniProtKB-SubCell"/>
</dbReference>
<gene>
    <name evidence="6" type="ordered locus">Achl_0419</name>
</gene>
<feature type="transmembrane region" description="Helical" evidence="5">
    <location>
        <begin position="74"/>
        <end position="95"/>
    </location>
</feature>
<evidence type="ECO:0000313" key="6">
    <source>
        <dbReference type="EMBL" id="ACL38418.1"/>
    </source>
</evidence>
<dbReference type="STRING" id="452863.Achl_0419"/>
<dbReference type="InterPro" id="IPR007318">
    <property type="entry name" value="Phopholipid_MeTrfase"/>
</dbReference>
<feature type="transmembrane region" description="Helical" evidence="5">
    <location>
        <begin position="202"/>
        <end position="224"/>
    </location>
</feature>
<evidence type="ECO:0000256" key="1">
    <source>
        <dbReference type="ARBA" id="ARBA00004127"/>
    </source>
</evidence>
<dbReference type="Proteomes" id="UP000002505">
    <property type="component" value="Chromosome"/>
</dbReference>
<feature type="transmembrane region" description="Helical" evidence="5">
    <location>
        <begin position="107"/>
        <end position="126"/>
    </location>
</feature>
<feature type="transmembrane region" description="Helical" evidence="5">
    <location>
        <begin position="244"/>
        <end position="264"/>
    </location>
</feature>
<sequence length="365" mass="38050">MAGRPGSTGIACPARRVVSGKSLAAAPHAGAVAFIHWKAPGSVAAGRAEQKAFARDAGRDSGESVPQWIGWGRAYFALQSLAGALWWAAVAVSPTVRTATLGNLDPALVAVFDIPLFVVGSAAAAAGGRAAAAVVAAWSTIVTIALGAYATVTMQAGTGVLIMAAAAAGSTAALCLACWGRIPVEWIIRGPFAFRPARQRDARFHVAATFGQIIIFWGFFLGLLPLFLDFLERRWGLAADFPQAAGAAGLVILVLASALGIWSAISMSTVGKGTPLPAAMATTLVVAGPYRWIRNPMAVAGVVQGAAVGFMLHSWFVVGYAVLGSLVWNYAVRPLEEADLKARFGSAFEAYREAVPCWLPSFRRV</sequence>
<accession>B8HAF7</accession>
<name>B8HAF7_PSECP</name>
<dbReference type="AlphaFoldDB" id="B8HAF7"/>
<feature type="transmembrane region" description="Helical" evidence="5">
    <location>
        <begin position="158"/>
        <end position="182"/>
    </location>
</feature>
<feature type="transmembrane region" description="Helical" evidence="5">
    <location>
        <begin position="313"/>
        <end position="332"/>
    </location>
</feature>
<keyword evidence="3 5" id="KW-1133">Transmembrane helix</keyword>
<keyword evidence="2 5" id="KW-0812">Transmembrane</keyword>
<evidence type="ECO:0000256" key="3">
    <source>
        <dbReference type="ARBA" id="ARBA00022989"/>
    </source>
</evidence>
<dbReference type="HOGENOM" id="CLU_899086_0_0_11"/>
<dbReference type="Pfam" id="PF04191">
    <property type="entry name" value="PEMT"/>
    <property type="match status" value="1"/>
</dbReference>
<keyword evidence="4 5" id="KW-0472">Membrane</keyword>
<reference evidence="6" key="1">
    <citation type="submission" date="2009-01" db="EMBL/GenBank/DDBJ databases">
        <title>Complete sequence of chromosome of Arthrobacter chlorophenolicus A6.</title>
        <authorList>
            <consortium name="US DOE Joint Genome Institute"/>
            <person name="Lucas S."/>
            <person name="Copeland A."/>
            <person name="Lapidus A."/>
            <person name="Glavina del Rio T."/>
            <person name="Tice H."/>
            <person name="Bruce D."/>
            <person name="Goodwin L."/>
            <person name="Pitluck S."/>
            <person name="Goltsman E."/>
            <person name="Clum A."/>
            <person name="Larimer F."/>
            <person name="Land M."/>
            <person name="Hauser L."/>
            <person name="Kyrpides N."/>
            <person name="Mikhailova N."/>
            <person name="Jansson J."/>
            <person name="Richardson P."/>
        </authorList>
    </citation>
    <scope>NUCLEOTIDE SEQUENCE [LARGE SCALE GENOMIC DNA]</scope>
    <source>
        <strain evidence="6">A6</strain>
    </source>
</reference>
<proteinExistence type="predicted"/>
<comment type="subcellular location">
    <subcellularLocation>
        <location evidence="1">Endomembrane system</location>
        <topology evidence="1">Multi-pass membrane protein</topology>
    </subcellularLocation>
</comment>
<evidence type="ECO:0000313" key="7">
    <source>
        <dbReference type="Proteomes" id="UP000002505"/>
    </source>
</evidence>
<evidence type="ECO:0000256" key="2">
    <source>
        <dbReference type="ARBA" id="ARBA00022692"/>
    </source>
</evidence>
<dbReference type="Gene3D" id="1.20.120.1630">
    <property type="match status" value="1"/>
</dbReference>
<protein>
    <submittedName>
        <fullName evidence="6">Integral membrane protein</fullName>
    </submittedName>
</protein>